<dbReference type="RefSeq" id="WP_207133578.1">
    <property type="nucleotide sequence ID" value="NZ_JAFLNA010000003.1"/>
</dbReference>
<comment type="caution">
    <text evidence="5">The sequence shown here is derived from an EMBL/GenBank/DDBJ whole genome shotgun (WGS) entry which is preliminary data.</text>
</comment>
<dbReference type="Gene3D" id="1.20.1250.20">
    <property type="entry name" value="MFS general substrate transporter like domains"/>
    <property type="match status" value="1"/>
</dbReference>
<dbReference type="Proteomes" id="UP000664699">
    <property type="component" value="Unassembled WGS sequence"/>
</dbReference>
<accession>A0ABS3EET5</accession>
<gene>
    <name evidence="5" type="ORF">JZX89_06915</name>
</gene>
<feature type="transmembrane region" description="Helical" evidence="4">
    <location>
        <begin position="144"/>
        <end position="161"/>
    </location>
</feature>
<feature type="transmembrane region" description="Helical" evidence="4">
    <location>
        <begin position="111"/>
        <end position="132"/>
    </location>
</feature>
<protein>
    <submittedName>
        <fullName evidence="5">MFS transporter</fullName>
    </submittedName>
</protein>
<feature type="transmembrane region" description="Helical" evidence="4">
    <location>
        <begin position="237"/>
        <end position="254"/>
    </location>
</feature>
<evidence type="ECO:0000256" key="3">
    <source>
        <dbReference type="ARBA" id="ARBA00023136"/>
    </source>
</evidence>
<dbReference type="PANTHER" id="PTHR23521:SF3">
    <property type="entry name" value="MFS TRANSPORTER"/>
    <property type="match status" value="1"/>
</dbReference>
<sequence length="385" mass="40816">MTNPAKRIFHQFGNADPVAIVSIAQLFGTSLWFRANSAKDSLIVSWNATASDVGLLTSAVQAGFIVGTLAIALSGFADRFRASAIFVASSIAGSLFNAGFAWLAYDVMTGAMFRFMVGLCIAGIYPIGMKLIVSWEPTHTGKALALLVAMLPLGTALPHFLRATRGDLPWQWIVTASSLLAVVGAGLIHALCDGPHLALRPKRESKTNPQCFSALSAFRYRAFRAASVGYFEHMWELYAFWTIVPLLVATTGLSTSHSTIGVSAIAFSVIAIGAVRCLIGGRLSRTISSERVALGSLTISGSCALVFVLFWQLMSPVALLTVLLVWEASVVAGSPQFSARRKPLVAQLPSRTPSALQSPLCQSGSNSTLRMDWTAGSMAASAGAI</sequence>
<dbReference type="InterPro" id="IPR036259">
    <property type="entry name" value="MFS_trans_sf"/>
</dbReference>
<keyword evidence="1 4" id="KW-0812">Transmembrane</keyword>
<dbReference type="CDD" id="cd06174">
    <property type="entry name" value="MFS"/>
    <property type="match status" value="1"/>
</dbReference>
<evidence type="ECO:0000256" key="2">
    <source>
        <dbReference type="ARBA" id="ARBA00022989"/>
    </source>
</evidence>
<keyword evidence="2 4" id="KW-1133">Transmembrane helix</keyword>
<feature type="transmembrane region" description="Helical" evidence="4">
    <location>
        <begin position="260"/>
        <end position="279"/>
    </location>
</feature>
<evidence type="ECO:0000256" key="1">
    <source>
        <dbReference type="ARBA" id="ARBA00022692"/>
    </source>
</evidence>
<name>A0ABS3EET5_9HYPH</name>
<dbReference type="EMBL" id="JAFLNA010000003">
    <property type="protein sequence ID" value="MBO0130474.1"/>
    <property type="molecule type" value="Genomic_DNA"/>
</dbReference>
<proteinExistence type="predicted"/>
<feature type="transmembrane region" description="Helical" evidence="4">
    <location>
        <begin position="12"/>
        <end position="33"/>
    </location>
</feature>
<evidence type="ECO:0000313" key="6">
    <source>
        <dbReference type="Proteomes" id="UP000664699"/>
    </source>
</evidence>
<reference evidence="5 6" key="1">
    <citation type="submission" date="2021-03" db="EMBL/GenBank/DDBJ databases">
        <title>Whole genome sequence of Agrobacterium sp. strain Rnr.</title>
        <authorList>
            <person name="Mafakheri H."/>
            <person name="Taghavi S.M."/>
            <person name="Nemanja K."/>
            <person name="Osdaghi E."/>
        </authorList>
    </citation>
    <scope>NUCLEOTIDE SEQUENCE [LARGE SCALE GENOMIC DNA]</scope>
    <source>
        <strain evidence="5 6">Rnr</strain>
    </source>
</reference>
<dbReference type="Pfam" id="PF07690">
    <property type="entry name" value="MFS_1"/>
    <property type="match status" value="1"/>
</dbReference>
<keyword evidence="3 4" id="KW-0472">Membrane</keyword>
<dbReference type="SUPFAM" id="SSF103473">
    <property type="entry name" value="MFS general substrate transporter"/>
    <property type="match status" value="1"/>
</dbReference>
<organism evidence="5 6">
    <name type="scientific">Agrobacterium burrii</name>
    <dbReference type="NCBI Taxonomy" id="2815339"/>
    <lineage>
        <taxon>Bacteria</taxon>
        <taxon>Pseudomonadati</taxon>
        <taxon>Pseudomonadota</taxon>
        <taxon>Alphaproteobacteria</taxon>
        <taxon>Hyphomicrobiales</taxon>
        <taxon>Rhizobiaceae</taxon>
        <taxon>Rhizobium/Agrobacterium group</taxon>
        <taxon>Agrobacterium</taxon>
        <taxon>Agrobacterium tumefaciens complex</taxon>
    </lineage>
</organism>
<evidence type="ECO:0000313" key="5">
    <source>
        <dbReference type="EMBL" id="MBO0130474.1"/>
    </source>
</evidence>
<keyword evidence="6" id="KW-1185">Reference proteome</keyword>
<dbReference type="PANTHER" id="PTHR23521">
    <property type="entry name" value="TRANSPORTER MFS SUPERFAMILY"/>
    <property type="match status" value="1"/>
</dbReference>
<feature type="transmembrane region" description="Helical" evidence="4">
    <location>
        <begin position="53"/>
        <end position="73"/>
    </location>
</feature>
<feature type="transmembrane region" description="Helical" evidence="4">
    <location>
        <begin position="85"/>
        <end position="105"/>
    </location>
</feature>
<dbReference type="InterPro" id="IPR011701">
    <property type="entry name" value="MFS"/>
</dbReference>
<feature type="transmembrane region" description="Helical" evidence="4">
    <location>
        <begin position="291"/>
        <end position="311"/>
    </location>
</feature>
<evidence type="ECO:0000256" key="4">
    <source>
        <dbReference type="SAM" id="Phobius"/>
    </source>
</evidence>
<feature type="transmembrane region" description="Helical" evidence="4">
    <location>
        <begin position="173"/>
        <end position="192"/>
    </location>
</feature>